<reference evidence="2" key="1">
    <citation type="submission" date="2020-10" db="EMBL/GenBank/DDBJ databases">
        <authorList>
            <person name="Han B."/>
            <person name="Lu T."/>
            <person name="Zhao Q."/>
            <person name="Huang X."/>
            <person name="Zhao Y."/>
        </authorList>
    </citation>
    <scope>NUCLEOTIDE SEQUENCE</scope>
</reference>
<keyword evidence="1" id="KW-0732">Signal</keyword>
<dbReference type="AlphaFoldDB" id="A0A811NXW7"/>
<organism evidence="2 3">
    <name type="scientific">Miscanthus lutarioriparius</name>
    <dbReference type="NCBI Taxonomy" id="422564"/>
    <lineage>
        <taxon>Eukaryota</taxon>
        <taxon>Viridiplantae</taxon>
        <taxon>Streptophyta</taxon>
        <taxon>Embryophyta</taxon>
        <taxon>Tracheophyta</taxon>
        <taxon>Spermatophyta</taxon>
        <taxon>Magnoliopsida</taxon>
        <taxon>Liliopsida</taxon>
        <taxon>Poales</taxon>
        <taxon>Poaceae</taxon>
        <taxon>PACMAD clade</taxon>
        <taxon>Panicoideae</taxon>
        <taxon>Andropogonodae</taxon>
        <taxon>Andropogoneae</taxon>
        <taxon>Saccharinae</taxon>
        <taxon>Miscanthus</taxon>
    </lineage>
</organism>
<protein>
    <submittedName>
        <fullName evidence="2">Uncharacterized protein</fullName>
    </submittedName>
</protein>
<accession>A0A811NXW7</accession>
<sequence>MQSSTYGIHWRWLVVFSAAAAAVNPPPQPHRPWVAHRPLAVASHACQRPRSGGRRQLWACGVGAMDCGQAGGSDGGSMRPLAGSGKANNGDLYQMCDIASREAAAATMGQKREGADGVFRRKQLFRY</sequence>
<keyword evidence="3" id="KW-1185">Reference proteome</keyword>
<feature type="chain" id="PRO_5032476136" evidence="1">
    <location>
        <begin position="23"/>
        <end position="127"/>
    </location>
</feature>
<gene>
    <name evidence="2" type="ORF">NCGR_LOCUS20563</name>
</gene>
<evidence type="ECO:0000256" key="1">
    <source>
        <dbReference type="SAM" id="SignalP"/>
    </source>
</evidence>
<dbReference type="EMBL" id="CAJGYO010000005">
    <property type="protein sequence ID" value="CAD6230167.1"/>
    <property type="molecule type" value="Genomic_DNA"/>
</dbReference>
<name>A0A811NXW7_9POAL</name>
<comment type="caution">
    <text evidence="2">The sequence shown here is derived from an EMBL/GenBank/DDBJ whole genome shotgun (WGS) entry which is preliminary data.</text>
</comment>
<evidence type="ECO:0000313" key="3">
    <source>
        <dbReference type="Proteomes" id="UP000604825"/>
    </source>
</evidence>
<feature type="signal peptide" evidence="1">
    <location>
        <begin position="1"/>
        <end position="22"/>
    </location>
</feature>
<evidence type="ECO:0000313" key="2">
    <source>
        <dbReference type="EMBL" id="CAD6230167.1"/>
    </source>
</evidence>
<dbReference type="Proteomes" id="UP000604825">
    <property type="component" value="Unassembled WGS sequence"/>
</dbReference>
<proteinExistence type="predicted"/>